<keyword evidence="2" id="KW-0472">Membrane</keyword>
<feature type="transmembrane region" description="Helical" evidence="2">
    <location>
        <begin position="242"/>
        <end position="261"/>
    </location>
</feature>
<keyword evidence="2" id="KW-0812">Transmembrane</keyword>
<protein>
    <recommendedName>
        <fullName evidence="5">TLC domain-containing protein</fullName>
    </recommendedName>
</protein>
<proteinExistence type="predicted"/>
<reference evidence="3" key="1">
    <citation type="submission" date="2021-02" db="EMBL/GenBank/DDBJ databases">
        <authorList>
            <person name="Dougan E. K."/>
            <person name="Rhodes N."/>
            <person name="Thang M."/>
            <person name="Chan C."/>
        </authorList>
    </citation>
    <scope>NUCLEOTIDE SEQUENCE</scope>
</reference>
<evidence type="ECO:0000256" key="2">
    <source>
        <dbReference type="SAM" id="Phobius"/>
    </source>
</evidence>
<feature type="transmembrane region" description="Helical" evidence="2">
    <location>
        <begin position="312"/>
        <end position="331"/>
    </location>
</feature>
<comment type="caution">
    <text evidence="3">The sequence shown here is derived from an EMBL/GenBank/DDBJ whole genome shotgun (WGS) entry which is preliminary data.</text>
</comment>
<gene>
    <name evidence="3" type="ORF">PGLA1383_LOCUS56755</name>
</gene>
<feature type="transmembrane region" description="Helical" evidence="2">
    <location>
        <begin position="108"/>
        <end position="126"/>
    </location>
</feature>
<feature type="transmembrane region" description="Helical" evidence="2">
    <location>
        <begin position="45"/>
        <end position="67"/>
    </location>
</feature>
<keyword evidence="2" id="KW-1133">Transmembrane helix</keyword>
<feature type="region of interest" description="Disordered" evidence="1">
    <location>
        <begin position="361"/>
        <end position="381"/>
    </location>
</feature>
<dbReference type="AlphaFoldDB" id="A0A813HWX3"/>
<evidence type="ECO:0000313" key="3">
    <source>
        <dbReference type="EMBL" id="CAE8642215.1"/>
    </source>
</evidence>
<feature type="transmembrane region" description="Helical" evidence="2">
    <location>
        <begin position="147"/>
        <end position="167"/>
    </location>
</feature>
<evidence type="ECO:0000313" key="4">
    <source>
        <dbReference type="Proteomes" id="UP000654075"/>
    </source>
</evidence>
<keyword evidence="4" id="KW-1185">Reference proteome</keyword>
<feature type="compositionally biased region" description="Low complexity" evidence="1">
    <location>
        <begin position="368"/>
        <end position="381"/>
    </location>
</feature>
<feature type="transmembrane region" description="Helical" evidence="2">
    <location>
        <begin position="281"/>
        <end position="300"/>
    </location>
</feature>
<feature type="region of interest" description="Disordered" evidence="1">
    <location>
        <begin position="16"/>
        <end position="37"/>
    </location>
</feature>
<evidence type="ECO:0000256" key="1">
    <source>
        <dbReference type="SAM" id="MobiDB-lite"/>
    </source>
</evidence>
<sequence>MGIGPDLPFEDLVAPAPDLDAPDLDAEQSGRKSRRGRGCCHGRDMIEIMAICGVSCFFLVVVAGVVIQKSGQVNQGPIPAFPTPCQLQQVGIVPSLATSPFELASPQWMFGVILVGIFVLRKYVFGGLTRSFFSHLPKSKQVKVANYMLEMFGTTVVLAVCSWAGFWDMLFNPSGYTNPHPQQIHRMIASLEMLYVLFLSTYLMELAFDDEVRLGLVLHHWTTIILATWGMAAIYLAQYNTLTVRAFFAVSLYMSTEQNVFVEMLLYHRKVYIPCLYYASAWYYVLSRAAIMVLSMWTWWDMRHAAWTENVHNSWVCYGLWLFIPFANVILNFTQYTTVQSLFGIAARVAQRHGEDKASRLEAGQICSDSSSSESESVQSI</sequence>
<name>A0A813HWX3_POLGL</name>
<feature type="transmembrane region" description="Helical" evidence="2">
    <location>
        <begin position="216"/>
        <end position="236"/>
    </location>
</feature>
<organism evidence="3 4">
    <name type="scientific">Polarella glacialis</name>
    <name type="common">Dinoflagellate</name>
    <dbReference type="NCBI Taxonomy" id="89957"/>
    <lineage>
        <taxon>Eukaryota</taxon>
        <taxon>Sar</taxon>
        <taxon>Alveolata</taxon>
        <taxon>Dinophyceae</taxon>
        <taxon>Suessiales</taxon>
        <taxon>Suessiaceae</taxon>
        <taxon>Polarella</taxon>
    </lineage>
</organism>
<dbReference type="EMBL" id="CAJNNV010033133">
    <property type="protein sequence ID" value="CAE8642215.1"/>
    <property type="molecule type" value="Genomic_DNA"/>
</dbReference>
<feature type="transmembrane region" description="Helical" evidence="2">
    <location>
        <begin position="187"/>
        <end position="204"/>
    </location>
</feature>
<accession>A0A813HWX3</accession>
<dbReference type="Proteomes" id="UP000654075">
    <property type="component" value="Unassembled WGS sequence"/>
</dbReference>
<evidence type="ECO:0008006" key="5">
    <source>
        <dbReference type="Google" id="ProtNLM"/>
    </source>
</evidence>